<dbReference type="GO" id="GO:0004190">
    <property type="term" value="F:aspartic-type endopeptidase activity"/>
    <property type="evidence" value="ECO:0007669"/>
    <property type="project" value="InterPro"/>
</dbReference>
<dbReference type="HOGENOM" id="CLU_057101_0_1_9"/>
<feature type="transmembrane region" description="Helical" evidence="7">
    <location>
        <begin position="44"/>
        <end position="63"/>
    </location>
</feature>
<dbReference type="Pfam" id="PF06750">
    <property type="entry name" value="A24_N_bact"/>
    <property type="match status" value="1"/>
</dbReference>
<reference evidence="10 11" key="1">
    <citation type="submission" date="2014-12" db="EMBL/GenBank/DDBJ databases">
        <title>Comparative genomics of the lactic acid bacteria isolated from the honey bee gut.</title>
        <authorList>
            <person name="Ellegaard K.M."/>
            <person name="Tamarit D."/>
            <person name="Javelind E."/>
            <person name="Olofsson T."/>
            <person name="Andersson S.G."/>
            <person name="Vasquez A."/>
        </authorList>
    </citation>
    <scope>NUCLEOTIDE SEQUENCE [LARGE SCALE GENOMIC DNA]</scope>
    <source>
        <strain evidence="10 11">Hon2</strain>
    </source>
</reference>
<name>A0A0F4KXF8_9LACO</name>
<comment type="caution">
    <text evidence="10">The sequence shown here is derived from an EMBL/GenBank/DDBJ whole genome shotgun (WGS) entry which is preliminary data.</text>
</comment>
<evidence type="ECO:0000256" key="6">
    <source>
        <dbReference type="ARBA" id="ARBA00023136"/>
    </source>
</evidence>
<dbReference type="EMBL" id="JXBZ01000002">
    <property type="protein sequence ID" value="KJY51282.1"/>
    <property type="molecule type" value="Genomic_DNA"/>
</dbReference>
<dbReference type="InterPro" id="IPR050882">
    <property type="entry name" value="Prepilin_peptidase/N-MTase"/>
</dbReference>
<keyword evidence="4 7" id="KW-0812">Transmembrane</keyword>
<dbReference type="InterPro" id="IPR010627">
    <property type="entry name" value="Prepilin_pept_A24_N"/>
</dbReference>
<dbReference type="Pfam" id="PF01478">
    <property type="entry name" value="Peptidase_A24"/>
    <property type="match status" value="1"/>
</dbReference>
<feature type="transmembrane region" description="Helical" evidence="7">
    <location>
        <begin position="92"/>
        <end position="109"/>
    </location>
</feature>
<evidence type="ECO:0000256" key="1">
    <source>
        <dbReference type="ARBA" id="ARBA00004651"/>
    </source>
</evidence>
<dbReference type="RefSeq" id="WP_052696269.1">
    <property type="nucleotide sequence ID" value="NZ_JBHTHW010000004.1"/>
</dbReference>
<keyword evidence="6 7" id="KW-0472">Membrane</keyword>
<evidence type="ECO:0000259" key="9">
    <source>
        <dbReference type="Pfam" id="PF06750"/>
    </source>
</evidence>
<dbReference type="Proteomes" id="UP000033695">
    <property type="component" value="Unassembled WGS sequence"/>
</dbReference>
<dbReference type="InterPro" id="IPR000045">
    <property type="entry name" value="Prepilin_IV_endopep_pep"/>
</dbReference>
<organism evidence="10 11">
    <name type="scientific">Bombilactobacillus mellis</name>
    <dbReference type="NCBI Taxonomy" id="1218508"/>
    <lineage>
        <taxon>Bacteria</taxon>
        <taxon>Bacillati</taxon>
        <taxon>Bacillota</taxon>
        <taxon>Bacilli</taxon>
        <taxon>Lactobacillales</taxon>
        <taxon>Lactobacillaceae</taxon>
        <taxon>Bombilactobacillus</taxon>
    </lineage>
</organism>
<evidence type="ECO:0000256" key="2">
    <source>
        <dbReference type="ARBA" id="ARBA00005801"/>
    </source>
</evidence>
<dbReference type="AlphaFoldDB" id="A0A0F4KXF8"/>
<feature type="transmembrane region" description="Helical" evidence="7">
    <location>
        <begin position="168"/>
        <end position="198"/>
    </location>
</feature>
<feature type="transmembrane region" description="Helical" evidence="7">
    <location>
        <begin position="116"/>
        <end position="134"/>
    </location>
</feature>
<feature type="domain" description="Prepilin peptidase A24 N-terminal" evidence="9">
    <location>
        <begin position="7"/>
        <end position="80"/>
    </location>
</feature>
<evidence type="ECO:0000256" key="5">
    <source>
        <dbReference type="ARBA" id="ARBA00022989"/>
    </source>
</evidence>
<evidence type="ECO:0000256" key="4">
    <source>
        <dbReference type="ARBA" id="ARBA00022692"/>
    </source>
</evidence>
<dbReference type="PANTHER" id="PTHR30487">
    <property type="entry name" value="TYPE 4 PREPILIN-LIKE PROTEINS LEADER PEPTIDE-PROCESSING ENZYME"/>
    <property type="match status" value="1"/>
</dbReference>
<evidence type="ECO:0000259" key="8">
    <source>
        <dbReference type="Pfam" id="PF01478"/>
    </source>
</evidence>
<comment type="similarity">
    <text evidence="2">Belongs to the peptidase A24 family.</text>
</comment>
<feature type="transmembrane region" description="Helical" evidence="7">
    <location>
        <begin position="204"/>
        <end position="226"/>
    </location>
</feature>
<evidence type="ECO:0000256" key="7">
    <source>
        <dbReference type="SAM" id="Phobius"/>
    </source>
</evidence>
<evidence type="ECO:0000313" key="11">
    <source>
        <dbReference type="Proteomes" id="UP000033695"/>
    </source>
</evidence>
<keyword evidence="3" id="KW-1003">Cell membrane</keyword>
<dbReference type="PATRIC" id="fig|1218508.4.peg.339"/>
<comment type="subcellular location">
    <subcellularLocation>
        <location evidence="1">Cell membrane</location>
        <topology evidence="1">Multi-pass membrane protein</topology>
    </subcellularLocation>
</comment>
<keyword evidence="11" id="KW-1185">Reference proteome</keyword>
<sequence length="227" mass="25964">MFIFNILFSICLASFGGVVALRVPQQESIIWGHSHCDYCQHQLAWYQMLPIISYLCLHGRCAYCKQPIKPVIFLIEITGLIAGIEASHQQLVNPYVLIIFIITLAVCAITDWYYLAIWPVILLPSFISILFVASFTARDGWEWLFFNLTLLILYFCQRQKLGWGDLEILALMSLFLKLKITLEVIIIATSLIVIKIIFSKKRLVSLKVAIPLVPYLLIALLVRLAFI</sequence>
<dbReference type="STRING" id="1218508.JG29_03310"/>
<dbReference type="PANTHER" id="PTHR30487:SF0">
    <property type="entry name" value="PREPILIN LEADER PEPTIDASE_N-METHYLTRANSFERASE-RELATED"/>
    <property type="match status" value="1"/>
</dbReference>
<feature type="transmembrane region" description="Helical" evidence="7">
    <location>
        <begin position="70"/>
        <end position="86"/>
    </location>
</feature>
<accession>A0A0F4KXF8</accession>
<evidence type="ECO:0000313" key="10">
    <source>
        <dbReference type="EMBL" id="KJY51282.1"/>
    </source>
</evidence>
<dbReference type="GO" id="GO:0006465">
    <property type="term" value="P:signal peptide processing"/>
    <property type="evidence" value="ECO:0007669"/>
    <property type="project" value="TreeGrafter"/>
</dbReference>
<feature type="domain" description="Prepilin type IV endopeptidase peptidase" evidence="8">
    <location>
        <begin position="98"/>
        <end position="194"/>
    </location>
</feature>
<proteinExistence type="inferred from homology"/>
<gene>
    <name evidence="10" type="ORF">JG29_03310</name>
</gene>
<keyword evidence="5 7" id="KW-1133">Transmembrane helix</keyword>
<protein>
    <submittedName>
        <fullName evidence="10">Uncharacterized protein</fullName>
    </submittedName>
</protein>
<dbReference type="GO" id="GO:0005886">
    <property type="term" value="C:plasma membrane"/>
    <property type="evidence" value="ECO:0007669"/>
    <property type="project" value="UniProtKB-SubCell"/>
</dbReference>
<evidence type="ECO:0000256" key="3">
    <source>
        <dbReference type="ARBA" id="ARBA00022475"/>
    </source>
</evidence>